<dbReference type="EMBL" id="SNRY01007653">
    <property type="protein sequence ID" value="KAA6310002.1"/>
    <property type="molecule type" value="Genomic_DNA"/>
</dbReference>
<dbReference type="AlphaFoldDB" id="A0A5J4PLA3"/>
<sequence length="135" mass="16062">MKFTKIGFALLFSFLFLSAFSLRLRKEKDELVYAFGIAASFTDTVVYHTEIQLLDSVKLNKHKFLPNRDTYSYQLKNHLEYERNIPNQVCMIYFSDNKKKLEREATKLLNKYKKNKGITIQRIDVAEFRFTYPGR</sequence>
<comment type="caution">
    <text evidence="1">The sequence shown here is derived from an EMBL/GenBank/DDBJ whole genome shotgun (WGS) entry which is preliminary data.</text>
</comment>
<gene>
    <name evidence="1" type="ORF">EZS27_038615</name>
</gene>
<evidence type="ECO:0000313" key="1">
    <source>
        <dbReference type="EMBL" id="KAA6310002.1"/>
    </source>
</evidence>
<name>A0A5J4PLA3_9ZZZZ</name>
<reference evidence="1" key="1">
    <citation type="submission" date="2019-03" db="EMBL/GenBank/DDBJ databases">
        <title>Single cell metagenomics reveals metabolic interactions within the superorganism composed of flagellate Streblomastix strix and complex community of Bacteroidetes bacteria on its surface.</title>
        <authorList>
            <person name="Treitli S.C."/>
            <person name="Kolisko M."/>
            <person name="Husnik F."/>
            <person name="Keeling P."/>
            <person name="Hampl V."/>
        </authorList>
    </citation>
    <scope>NUCLEOTIDE SEQUENCE</scope>
    <source>
        <strain evidence="1">STM</strain>
    </source>
</reference>
<proteinExistence type="predicted"/>
<protein>
    <submittedName>
        <fullName evidence="1">Uncharacterized protein</fullName>
    </submittedName>
</protein>
<organism evidence="1">
    <name type="scientific">termite gut metagenome</name>
    <dbReference type="NCBI Taxonomy" id="433724"/>
    <lineage>
        <taxon>unclassified sequences</taxon>
        <taxon>metagenomes</taxon>
        <taxon>organismal metagenomes</taxon>
    </lineage>
</organism>
<accession>A0A5J4PLA3</accession>